<comment type="caution">
    <text evidence="1">The sequence shown here is derived from an EMBL/GenBank/DDBJ whole genome shotgun (WGS) entry which is preliminary data.</text>
</comment>
<evidence type="ECO:0000313" key="1">
    <source>
        <dbReference type="EMBL" id="MBU7599430.1"/>
    </source>
</evidence>
<accession>A0A949JIT8</accession>
<organism evidence="1 2">
    <name type="scientific">Streptomyces tardus</name>
    <dbReference type="NCBI Taxonomy" id="2780544"/>
    <lineage>
        <taxon>Bacteria</taxon>
        <taxon>Bacillati</taxon>
        <taxon>Actinomycetota</taxon>
        <taxon>Actinomycetes</taxon>
        <taxon>Kitasatosporales</taxon>
        <taxon>Streptomycetaceae</taxon>
        <taxon>Streptomyces</taxon>
    </lineage>
</organism>
<reference evidence="1" key="1">
    <citation type="submission" date="2021-06" db="EMBL/GenBank/DDBJ databases">
        <title>Sequencing of actinobacteria type strains.</title>
        <authorList>
            <person name="Nguyen G.-S."/>
            <person name="Wentzel A."/>
        </authorList>
    </citation>
    <scope>NUCLEOTIDE SEQUENCE</scope>
    <source>
        <strain evidence="1">P38-E01</strain>
    </source>
</reference>
<proteinExistence type="predicted"/>
<dbReference type="EMBL" id="JAELVF020000001">
    <property type="protein sequence ID" value="MBU7599430.1"/>
    <property type="molecule type" value="Genomic_DNA"/>
</dbReference>
<gene>
    <name evidence="1" type="ORF">JGS22_017855</name>
</gene>
<keyword evidence="2" id="KW-1185">Reference proteome</keyword>
<protein>
    <submittedName>
        <fullName evidence="1">Uncharacterized protein</fullName>
    </submittedName>
</protein>
<evidence type="ECO:0000313" key="2">
    <source>
        <dbReference type="Proteomes" id="UP000694501"/>
    </source>
</evidence>
<dbReference type="RefSeq" id="WP_211041695.1">
    <property type="nucleotide sequence ID" value="NZ_JAELVF020000001.1"/>
</dbReference>
<sequence length="153" mass="16442">MAADGFTTDVDVLKDEGKHFVRIGRSFEDAAKGLQSALSELEGGGGAPPEDKSFVEQFTTGLTTLDGKSNRPPWGDDEIGEKFGVVYEGLRDGMYESMGHLAAQMQEIGKALESMGKNHASGEDYNEAIVRQSVENAMIEPTGSMARKRANPA</sequence>
<dbReference type="Proteomes" id="UP000694501">
    <property type="component" value="Unassembled WGS sequence"/>
</dbReference>
<name>A0A949JIT8_9ACTN</name>
<dbReference type="AlphaFoldDB" id="A0A949JIT8"/>